<protein>
    <submittedName>
        <fullName evidence="1">Uncharacterized protein</fullName>
    </submittedName>
</protein>
<reference evidence="1" key="1">
    <citation type="submission" date="2018-02" db="EMBL/GenBank/DDBJ databases">
        <title>Rhizophora mucronata_Transcriptome.</title>
        <authorList>
            <person name="Meera S.P."/>
            <person name="Sreeshan A."/>
            <person name="Augustine A."/>
        </authorList>
    </citation>
    <scope>NUCLEOTIDE SEQUENCE</scope>
    <source>
        <tissue evidence="1">Leaf</tissue>
    </source>
</reference>
<sequence length="36" mass="4319">MSFYLDLMQIAIIQFLQKIYMACELQVLELDFSCWA</sequence>
<dbReference type="EMBL" id="GGEC01000106">
    <property type="protein sequence ID" value="MBW80589.1"/>
    <property type="molecule type" value="Transcribed_RNA"/>
</dbReference>
<dbReference type="AlphaFoldDB" id="A0A2P2IH93"/>
<organism evidence="1">
    <name type="scientific">Rhizophora mucronata</name>
    <name type="common">Asiatic mangrove</name>
    <dbReference type="NCBI Taxonomy" id="61149"/>
    <lineage>
        <taxon>Eukaryota</taxon>
        <taxon>Viridiplantae</taxon>
        <taxon>Streptophyta</taxon>
        <taxon>Embryophyta</taxon>
        <taxon>Tracheophyta</taxon>
        <taxon>Spermatophyta</taxon>
        <taxon>Magnoliopsida</taxon>
        <taxon>eudicotyledons</taxon>
        <taxon>Gunneridae</taxon>
        <taxon>Pentapetalae</taxon>
        <taxon>rosids</taxon>
        <taxon>fabids</taxon>
        <taxon>Malpighiales</taxon>
        <taxon>Rhizophoraceae</taxon>
        <taxon>Rhizophora</taxon>
    </lineage>
</organism>
<proteinExistence type="predicted"/>
<name>A0A2P2IH93_RHIMU</name>
<accession>A0A2P2IH93</accession>
<evidence type="ECO:0000313" key="1">
    <source>
        <dbReference type="EMBL" id="MBW80589.1"/>
    </source>
</evidence>